<sequence length="107" mass="10865">MALTGVHVLCAGTGAPGSGFYPQALLYAPQWSETMTAAGTTARAAPNGGGYVFRVMVSAATYIATGANPDASQTSGTGAAARELITPEVCPVDRYVMPGDKLAWVLA</sequence>
<evidence type="ECO:0000313" key="1">
    <source>
        <dbReference type="EMBL" id="OQP84195.1"/>
    </source>
</evidence>
<comment type="caution">
    <text evidence="1">The sequence shown here is derived from an EMBL/GenBank/DDBJ whole genome shotgun (WGS) entry which is preliminary data.</text>
</comment>
<gene>
    <name evidence="1" type="ORF">BTR14_20550</name>
</gene>
<dbReference type="Proteomes" id="UP000192652">
    <property type="component" value="Unassembled WGS sequence"/>
</dbReference>
<organism evidence="1 2">
    <name type="scientific">Xaviernesmea rhizosphaerae</name>
    <dbReference type="NCBI Taxonomy" id="1672749"/>
    <lineage>
        <taxon>Bacteria</taxon>
        <taxon>Pseudomonadati</taxon>
        <taxon>Pseudomonadota</taxon>
        <taxon>Alphaproteobacteria</taxon>
        <taxon>Hyphomicrobiales</taxon>
        <taxon>Rhizobiaceae</taxon>
        <taxon>Rhizobium/Agrobacterium group</taxon>
        <taxon>Xaviernesmea</taxon>
    </lineage>
</organism>
<keyword evidence="2" id="KW-1185">Reference proteome</keyword>
<dbReference type="EMBL" id="MSPX01000023">
    <property type="protein sequence ID" value="OQP84195.1"/>
    <property type="molecule type" value="Genomic_DNA"/>
</dbReference>
<name>A0ABX3P8E2_9HYPH</name>
<protein>
    <submittedName>
        <fullName evidence="1">Uncharacterized protein</fullName>
    </submittedName>
</protein>
<evidence type="ECO:0000313" key="2">
    <source>
        <dbReference type="Proteomes" id="UP000192652"/>
    </source>
</evidence>
<proteinExistence type="predicted"/>
<accession>A0ABX3P8E2</accession>
<dbReference type="RefSeq" id="WP_081177532.1">
    <property type="nucleotide sequence ID" value="NZ_MSPX01000023.1"/>
</dbReference>
<reference evidence="1 2" key="1">
    <citation type="journal article" date="2017" name="Antonie Van Leeuwenhoek">
        <title>Rhizobium rhizosphaerae sp. nov., a novel species isolated from rice rhizosphere.</title>
        <authorList>
            <person name="Zhao J.J."/>
            <person name="Zhang J."/>
            <person name="Zhang R.J."/>
            <person name="Zhang C.W."/>
            <person name="Yin H.Q."/>
            <person name="Zhang X.X."/>
        </authorList>
    </citation>
    <scope>NUCLEOTIDE SEQUENCE [LARGE SCALE GENOMIC DNA]</scope>
    <source>
        <strain evidence="1 2">RD15</strain>
    </source>
</reference>